<dbReference type="CDD" id="cd07186">
    <property type="entry name" value="CofD_like"/>
    <property type="match status" value="1"/>
</dbReference>
<evidence type="ECO:0000256" key="2">
    <source>
        <dbReference type="ARBA" id="ARBA00022842"/>
    </source>
</evidence>
<keyword evidence="1 3" id="KW-0808">Transferase</keyword>
<dbReference type="SUPFAM" id="SSF142338">
    <property type="entry name" value="CofD-like"/>
    <property type="match status" value="1"/>
</dbReference>
<dbReference type="Gene3D" id="3.40.50.10680">
    <property type="entry name" value="CofD-like domains"/>
    <property type="match status" value="1"/>
</dbReference>
<organism evidence="3 4">
    <name type="scientific">Herbihabitans rhizosphaerae</name>
    <dbReference type="NCBI Taxonomy" id="1872711"/>
    <lineage>
        <taxon>Bacteria</taxon>
        <taxon>Bacillati</taxon>
        <taxon>Actinomycetota</taxon>
        <taxon>Actinomycetes</taxon>
        <taxon>Pseudonocardiales</taxon>
        <taxon>Pseudonocardiaceae</taxon>
        <taxon>Herbihabitans</taxon>
    </lineage>
</organism>
<dbReference type="Gene3D" id="1.10.8.240">
    <property type="entry name" value="CofD-like domain"/>
    <property type="match status" value="1"/>
</dbReference>
<dbReference type="Pfam" id="PF01933">
    <property type="entry name" value="CofD"/>
    <property type="match status" value="1"/>
</dbReference>
<dbReference type="InterPro" id="IPR010115">
    <property type="entry name" value="FbiA/CofD"/>
</dbReference>
<sequence length="349" mass="36849">MDRRVLEFHVLALSFGREANLASVKVAVIVGGVGGARFLLGVKKALDLPAVGEGEHEVTALVNTGDDVWLHGLRICPDLDTCMYTLGGGIDSERGWGRAGETWTVKEELASYGADPDWFSLGDKDIATHLIRSRMLRAGYPLSAVTEALCDRWRPGVRLLPMTDDRVETHVVISEDGERKAIHFQEWWVRHRAEPTAHKIVPVGAEESTPAPGVLDAIEKADAVLLAPSNPVVSVGSVLAVPGVRDALRKTGAGVVGVSPIIGGKPLRGMADKCLEAIGVDTTAAAVGVHYGSRHDSETGILDGWLVHTGDTAHVPGVASRALPLIMSDVDATAEIARAALSLAGADLG</sequence>
<evidence type="ECO:0000256" key="1">
    <source>
        <dbReference type="ARBA" id="ARBA00022679"/>
    </source>
</evidence>
<reference evidence="3 4" key="1">
    <citation type="submission" date="2019-02" db="EMBL/GenBank/DDBJ databases">
        <title>Genomic Encyclopedia of Type Strains, Phase IV (KMG-IV): sequencing the most valuable type-strain genomes for metagenomic binning, comparative biology and taxonomic classification.</title>
        <authorList>
            <person name="Goeker M."/>
        </authorList>
    </citation>
    <scope>NUCLEOTIDE SEQUENCE [LARGE SCALE GENOMIC DNA]</scope>
    <source>
        <strain evidence="3 4">DSM 101727</strain>
    </source>
</reference>
<dbReference type="NCBIfam" id="TIGR01819">
    <property type="entry name" value="F420_cofD"/>
    <property type="match status" value="1"/>
</dbReference>
<comment type="caution">
    <text evidence="3">The sequence shown here is derived from an EMBL/GenBank/DDBJ whole genome shotgun (WGS) entry which is preliminary data.</text>
</comment>
<dbReference type="GO" id="GO:0043743">
    <property type="term" value="F:LPPG:FO 2-phospho-L-lactate transferase activity"/>
    <property type="evidence" value="ECO:0007669"/>
    <property type="project" value="InterPro"/>
</dbReference>
<dbReference type="FunFam" id="1.10.8.240:FF:000001">
    <property type="entry name" value="2-phospho-L-lactate transferase"/>
    <property type="match status" value="1"/>
</dbReference>
<name>A0A4Q7KFC9_9PSEU</name>
<dbReference type="PANTHER" id="PTHR43007">
    <property type="entry name" value="2-PHOSPHO-L-LACTATE TRANSFERASE"/>
    <property type="match status" value="1"/>
</dbReference>
<dbReference type="PANTHER" id="PTHR43007:SF1">
    <property type="entry name" value="2-PHOSPHO-L-LACTATE TRANSFERASE"/>
    <property type="match status" value="1"/>
</dbReference>
<keyword evidence="4" id="KW-1185">Reference proteome</keyword>
<dbReference type="EMBL" id="SGWQ01000010">
    <property type="protein sequence ID" value="RZS33912.1"/>
    <property type="molecule type" value="Genomic_DNA"/>
</dbReference>
<dbReference type="Proteomes" id="UP000294257">
    <property type="component" value="Unassembled WGS sequence"/>
</dbReference>
<evidence type="ECO:0000313" key="4">
    <source>
        <dbReference type="Proteomes" id="UP000294257"/>
    </source>
</evidence>
<dbReference type="InterPro" id="IPR002882">
    <property type="entry name" value="CofD"/>
</dbReference>
<dbReference type="AlphaFoldDB" id="A0A4Q7KFC9"/>
<dbReference type="HAMAP" id="MF_01257">
    <property type="entry name" value="CofD"/>
    <property type="match status" value="1"/>
</dbReference>
<gene>
    <name evidence="3" type="ORF">EV193_11062</name>
</gene>
<proteinExistence type="inferred from homology"/>
<protein>
    <submittedName>
        <fullName evidence="3">LPPG:FO 2-phospho-L-lactate transferase</fullName>
    </submittedName>
</protein>
<dbReference type="GO" id="GO:0000287">
    <property type="term" value="F:magnesium ion binding"/>
    <property type="evidence" value="ECO:0007669"/>
    <property type="project" value="InterPro"/>
</dbReference>
<keyword evidence="2" id="KW-0460">Magnesium</keyword>
<dbReference type="InterPro" id="IPR038136">
    <property type="entry name" value="CofD-like_dom_sf"/>
</dbReference>
<evidence type="ECO:0000313" key="3">
    <source>
        <dbReference type="EMBL" id="RZS33912.1"/>
    </source>
</evidence>
<accession>A0A4Q7KFC9</accession>